<dbReference type="Gene3D" id="1.20.120.1310">
    <property type="entry name" value="Carboxysome Shell Carbonic Anhydrase, N-terminal helical domain"/>
    <property type="match status" value="1"/>
</dbReference>
<comment type="subcellular location">
    <subcellularLocation>
        <location evidence="7">Carboxysome</location>
    </subcellularLocation>
</comment>
<dbReference type="InterPro" id="IPR014074">
    <property type="entry name" value="Carboxysome_shell_carb_anhy"/>
</dbReference>
<keyword evidence="5" id="KW-0456">Lyase</keyword>
<evidence type="ECO:0000256" key="7">
    <source>
        <dbReference type="ARBA" id="ARBA00023587"/>
    </source>
</evidence>
<feature type="domain" description="Carboxysome Shell Carbonic Anhydrase N-terminal" evidence="17">
    <location>
        <begin position="75"/>
        <end position="167"/>
    </location>
</feature>
<dbReference type="OrthoDB" id="2613830at2"/>
<keyword evidence="6" id="KW-0120">Carbon dioxide fixation</keyword>
<protein>
    <recommendedName>
        <fullName evidence="10 13">Carboxysome shell carbonic anhydrase</fullName>
        <ecNumber evidence="2 13">4.2.1.1</ecNumber>
    </recommendedName>
</protein>
<dbReference type="Pfam" id="PF20686">
    <property type="entry name" value="CsoSCA_cat"/>
    <property type="match status" value="1"/>
</dbReference>
<evidence type="ECO:0000256" key="10">
    <source>
        <dbReference type="ARBA" id="ARBA00024121"/>
    </source>
</evidence>
<keyword evidence="19" id="KW-1185">Reference proteome</keyword>
<dbReference type="AlphaFoldDB" id="A0A7X2D567"/>
<keyword evidence="8" id="KW-1282">Carboxysome</keyword>
<dbReference type="Proteomes" id="UP000434582">
    <property type="component" value="Unassembled WGS sequence"/>
</dbReference>
<feature type="domain" description="Carboxysome Shell Carbonic Anhydrase catalytic" evidence="16">
    <location>
        <begin position="180"/>
        <end position="416"/>
    </location>
</feature>
<organism evidence="18 19">
    <name type="scientific">Roseospira navarrensis</name>
    <dbReference type="NCBI Taxonomy" id="140058"/>
    <lineage>
        <taxon>Bacteria</taxon>
        <taxon>Pseudomonadati</taxon>
        <taxon>Pseudomonadota</taxon>
        <taxon>Alphaproteobacteria</taxon>
        <taxon>Rhodospirillales</taxon>
        <taxon>Rhodospirillaceae</taxon>
        <taxon>Roseospira</taxon>
    </lineage>
</organism>
<dbReference type="NCBIfam" id="TIGR02701">
    <property type="entry name" value="shell_carb_anhy"/>
    <property type="match status" value="1"/>
</dbReference>
<comment type="catalytic activity">
    <reaction evidence="12">
        <text>hydrogencarbonate + H(+) = CO2 + H2O</text>
        <dbReference type="Rhea" id="RHEA:10748"/>
        <dbReference type="ChEBI" id="CHEBI:15377"/>
        <dbReference type="ChEBI" id="CHEBI:15378"/>
        <dbReference type="ChEBI" id="CHEBI:16526"/>
        <dbReference type="ChEBI" id="CHEBI:17544"/>
        <dbReference type="EC" id="4.2.1.1"/>
    </reaction>
</comment>
<reference evidence="18 19" key="1">
    <citation type="submission" date="2019-10" db="EMBL/GenBank/DDBJ databases">
        <title>Draft whole-genome sequence of the purple nonsulfur photosynthetic bacterium Roseospira navarrensis DSM 15114.</title>
        <authorList>
            <person name="Kyndt J.A."/>
            <person name="Meyer T.E."/>
        </authorList>
    </citation>
    <scope>NUCLEOTIDE SEQUENCE [LARGE SCALE GENOMIC DNA]</scope>
    <source>
        <strain evidence="18 19">DSM 15114</strain>
    </source>
</reference>
<dbReference type="GO" id="GO:0031470">
    <property type="term" value="C:carboxysome"/>
    <property type="evidence" value="ECO:0007669"/>
    <property type="project" value="UniProtKB-SubCell"/>
</dbReference>
<evidence type="ECO:0000259" key="17">
    <source>
        <dbReference type="Pfam" id="PF20687"/>
    </source>
</evidence>
<evidence type="ECO:0000313" key="19">
    <source>
        <dbReference type="Proteomes" id="UP000434582"/>
    </source>
</evidence>
<dbReference type="InterPro" id="IPR048619">
    <property type="entry name" value="CsoSCA_N"/>
</dbReference>
<keyword evidence="11" id="KW-1283">Bacterial microcompartment</keyword>
<evidence type="ECO:0000256" key="2">
    <source>
        <dbReference type="ARBA" id="ARBA00012925"/>
    </source>
</evidence>
<name>A0A7X2D567_9PROT</name>
<feature type="compositionally biased region" description="Low complexity" evidence="14">
    <location>
        <begin position="46"/>
        <end position="56"/>
    </location>
</feature>
<dbReference type="InterPro" id="IPR043066">
    <property type="entry name" value="CsoSCA_C_sf"/>
</dbReference>
<dbReference type="GO" id="GO:0004089">
    <property type="term" value="F:carbonate dehydratase activity"/>
    <property type="evidence" value="ECO:0007669"/>
    <property type="project" value="UniProtKB-UniRule"/>
</dbReference>
<dbReference type="EC" id="4.2.1.1" evidence="2 13"/>
<dbReference type="InterPro" id="IPR048539">
    <property type="entry name" value="CsoSCA_cat"/>
</dbReference>
<dbReference type="Pfam" id="PF20687">
    <property type="entry name" value="CsoSCA_N"/>
    <property type="match status" value="1"/>
</dbReference>
<evidence type="ECO:0000256" key="13">
    <source>
        <dbReference type="NCBIfam" id="TIGR02701"/>
    </source>
</evidence>
<evidence type="ECO:0000256" key="5">
    <source>
        <dbReference type="ARBA" id="ARBA00023239"/>
    </source>
</evidence>
<keyword evidence="4" id="KW-0862">Zinc</keyword>
<evidence type="ECO:0000256" key="6">
    <source>
        <dbReference type="ARBA" id="ARBA00023300"/>
    </source>
</evidence>
<dbReference type="GO" id="GO:0015977">
    <property type="term" value="P:carbon fixation"/>
    <property type="evidence" value="ECO:0007669"/>
    <property type="project" value="UniProtKB-UniRule"/>
</dbReference>
<evidence type="ECO:0000256" key="1">
    <source>
        <dbReference type="ARBA" id="ARBA00001947"/>
    </source>
</evidence>
<dbReference type="EMBL" id="WIVE01000040">
    <property type="protein sequence ID" value="MQX37372.1"/>
    <property type="molecule type" value="Genomic_DNA"/>
</dbReference>
<dbReference type="Gene3D" id="3.30.1330.140">
    <property type="entry name" value="Carboxysome Shell Carbonic Anhydrase, C-terminal domain"/>
    <property type="match status" value="1"/>
</dbReference>
<dbReference type="Pfam" id="PF08936">
    <property type="entry name" value="CsoSCA_C"/>
    <property type="match status" value="1"/>
</dbReference>
<comment type="caution">
    <text evidence="18">The sequence shown here is derived from an EMBL/GenBank/DDBJ whole genome shotgun (WGS) entry which is preliminary data.</text>
</comment>
<evidence type="ECO:0000259" key="16">
    <source>
        <dbReference type="Pfam" id="PF20686"/>
    </source>
</evidence>
<accession>A0A7X2D567</accession>
<feature type="compositionally biased region" description="Basic and acidic residues" evidence="14">
    <location>
        <begin position="34"/>
        <end position="45"/>
    </location>
</feature>
<evidence type="ECO:0000256" key="8">
    <source>
        <dbReference type="ARBA" id="ARBA00023669"/>
    </source>
</evidence>
<evidence type="ECO:0000256" key="9">
    <source>
        <dbReference type="ARBA" id="ARBA00024021"/>
    </source>
</evidence>
<evidence type="ECO:0000256" key="3">
    <source>
        <dbReference type="ARBA" id="ARBA00022723"/>
    </source>
</evidence>
<proteinExistence type="inferred from homology"/>
<evidence type="ECO:0000259" key="15">
    <source>
        <dbReference type="Pfam" id="PF08936"/>
    </source>
</evidence>
<feature type="domain" description="Carboxysome Shell Carbonic Anhydrase C-terminal" evidence="15">
    <location>
        <begin position="417"/>
        <end position="527"/>
    </location>
</feature>
<sequence>MIPRTGIQRSLLWASSGAPLAPPPGRPAEAPTEPQRRPEPERARAVEAPAEAPAVAPAEVATVHRAAHTVATGRHPLARTDQSARLFAYDSGVKDAFDRIEPTLRRVAGALGQGDVVTAAQGIARAELGFDLPAPILDRAWVDGLDGRALYAWAVFETARREADRFFADDPLGGRSDPAFDAVLHDCGFHTVDISPCADGRLAHVISQVLRLPYGCVRRRSHAGALFDIEDSVQKWVEVEMHRYREGLPTAAHRPTRYLKVVVYHTSESDPAAQGCAAHKGDTTAAARAGLERLHGFRQAVESGFCCGASIDLLLVGLDTDSDAIRLHIPGRDGRIALDDPLDVRDFHADTRHAGHALGDPEAAAAQWIRERLAARGGAAPEDGMVRFCARLVAGNLSQIDLVAAHHGGRYADIGHAERFIGLGIGFEEIQLRNLTYFAYLHTVEEGAADLDVGVKVLGGLNAPRGLPVPAIVRFDYHGTVPGARDRAIERARRTEAALHARFPDLVAAGRLHTARMVRDCTVPGAALEVDGGTVHDTLTGTTLTGTTLTGTGGRTHA</sequence>
<evidence type="ECO:0000256" key="4">
    <source>
        <dbReference type="ARBA" id="ARBA00022833"/>
    </source>
</evidence>
<dbReference type="GO" id="GO:0046872">
    <property type="term" value="F:metal ion binding"/>
    <property type="evidence" value="ECO:0007669"/>
    <property type="project" value="UniProtKB-KW"/>
</dbReference>
<comment type="similarity">
    <text evidence="9">Belongs to the beta-class carbonic anhydrase family. CsoSCA subfamily.</text>
</comment>
<dbReference type="InterPro" id="IPR048620">
    <property type="entry name" value="CsoSCA_C"/>
</dbReference>
<evidence type="ECO:0000256" key="11">
    <source>
        <dbReference type="ARBA" id="ARBA00024446"/>
    </source>
</evidence>
<evidence type="ECO:0000313" key="18">
    <source>
        <dbReference type="EMBL" id="MQX37372.1"/>
    </source>
</evidence>
<gene>
    <name evidence="18" type="ORF">GHC57_12660</name>
</gene>
<evidence type="ECO:0000256" key="14">
    <source>
        <dbReference type="SAM" id="MobiDB-lite"/>
    </source>
</evidence>
<keyword evidence="3" id="KW-0479">Metal-binding</keyword>
<comment type="cofactor">
    <cofactor evidence="1">
        <name>Zn(2+)</name>
        <dbReference type="ChEBI" id="CHEBI:29105"/>
    </cofactor>
</comment>
<feature type="region of interest" description="Disordered" evidence="14">
    <location>
        <begin position="1"/>
        <end position="56"/>
    </location>
</feature>
<dbReference type="InterPro" id="IPR043065">
    <property type="entry name" value="CsoSCA_N_sf"/>
</dbReference>
<dbReference type="RefSeq" id="WP_153344782.1">
    <property type="nucleotide sequence ID" value="NZ_WIVE01000040.1"/>
</dbReference>
<evidence type="ECO:0000256" key="12">
    <source>
        <dbReference type="ARBA" id="ARBA00048348"/>
    </source>
</evidence>